<keyword evidence="2" id="KW-1185">Reference proteome</keyword>
<gene>
    <name evidence="1" type="ORF">LSH36_174g03055</name>
</gene>
<reference evidence="1" key="1">
    <citation type="journal article" date="2023" name="Mol. Biol. Evol.">
        <title>Third-Generation Sequencing Reveals the Adaptive Role of the Epigenome in Three Deep-Sea Polychaetes.</title>
        <authorList>
            <person name="Perez M."/>
            <person name="Aroh O."/>
            <person name="Sun Y."/>
            <person name="Lan Y."/>
            <person name="Juniper S.K."/>
            <person name="Young C.R."/>
            <person name="Angers B."/>
            <person name="Qian P.Y."/>
        </authorList>
    </citation>
    <scope>NUCLEOTIDE SEQUENCE</scope>
    <source>
        <strain evidence="1">P08H-3</strain>
    </source>
</reference>
<comment type="caution">
    <text evidence="1">The sequence shown here is derived from an EMBL/GenBank/DDBJ whole genome shotgun (WGS) entry which is preliminary data.</text>
</comment>
<accession>A0AAD9JS65</accession>
<organism evidence="1 2">
    <name type="scientific">Paralvinella palmiformis</name>
    <dbReference type="NCBI Taxonomy" id="53620"/>
    <lineage>
        <taxon>Eukaryota</taxon>
        <taxon>Metazoa</taxon>
        <taxon>Spiralia</taxon>
        <taxon>Lophotrochozoa</taxon>
        <taxon>Annelida</taxon>
        <taxon>Polychaeta</taxon>
        <taxon>Sedentaria</taxon>
        <taxon>Canalipalpata</taxon>
        <taxon>Terebellida</taxon>
        <taxon>Terebelliformia</taxon>
        <taxon>Alvinellidae</taxon>
        <taxon>Paralvinella</taxon>
    </lineage>
</organism>
<proteinExistence type="predicted"/>
<dbReference type="Proteomes" id="UP001208570">
    <property type="component" value="Unassembled WGS sequence"/>
</dbReference>
<evidence type="ECO:0000313" key="2">
    <source>
        <dbReference type="Proteomes" id="UP001208570"/>
    </source>
</evidence>
<protein>
    <submittedName>
        <fullName evidence="1">Uncharacterized protein</fullName>
    </submittedName>
</protein>
<dbReference type="AlphaFoldDB" id="A0AAD9JS65"/>
<dbReference type="EMBL" id="JAODUP010000174">
    <property type="protein sequence ID" value="KAK2158232.1"/>
    <property type="molecule type" value="Genomic_DNA"/>
</dbReference>
<sequence length="350" mass="40165">MANYQLGPESPRPFAVLSENYVHRHVDIPTLPPSELFSFGDDYERRMCELVHKYMELDTDDRLCYVGDPKGSLAEMLQERFCLLEPVTTVVPGHIHYEESPNHRMLPFKVPNVGAEEYFRRAADSGAAGPIFDKILFKDVVPYLDDPRRTYQDALGLLSEFGKLVIVQRPADMLTLPVFAEAKERLTKHERSYLRTIEDLQALRLDVSWDVECLPVVMAKSRWYAMVKERFPPQLEMVSNFEVTSGLRELSEGVLKYVDERIEFVDRLLFISASRPVFGDQLPLISRYGDGQAGGARRTRIAGDFSAQQSFVGEPRIRYEMSVTPDIDELIRDKQRRDRISNGRKGNGRL</sequence>
<name>A0AAD9JS65_9ANNE</name>
<evidence type="ECO:0000313" key="1">
    <source>
        <dbReference type="EMBL" id="KAK2158232.1"/>
    </source>
</evidence>
<dbReference type="InterPro" id="IPR029063">
    <property type="entry name" value="SAM-dependent_MTases_sf"/>
</dbReference>
<dbReference type="Gene3D" id="3.40.50.150">
    <property type="entry name" value="Vaccinia Virus protein VP39"/>
    <property type="match status" value="1"/>
</dbReference>